<accession>A0A2P1PUL8</accession>
<reference evidence="9 10" key="2">
    <citation type="submission" date="2018-03" db="EMBL/GenBank/DDBJ databases">
        <authorList>
            <person name="Keele B.F."/>
        </authorList>
    </citation>
    <scope>NUCLEOTIDE SEQUENCE [LARGE SCALE GENOMIC DNA]</scope>
    <source>
        <strain evidence="9 10">D13</strain>
    </source>
</reference>
<evidence type="ECO:0000256" key="7">
    <source>
        <dbReference type="SAM" id="Phobius"/>
    </source>
</evidence>
<dbReference type="AlphaFoldDB" id="A0A2P1PUL8"/>
<evidence type="ECO:0000313" key="9">
    <source>
        <dbReference type="EMBL" id="AVP98534.1"/>
    </source>
</evidence>
<proteinExistence type="predicted"/>
<dbReference type="PANTHER" id="PTHR43289:SF6">
    <property type="entry name" value="SERINE_THREONINE-PROTEIN KINASE NEKL-3"/>
    <property type="match status" value="1"/>
</dbReference>
<evidence type="ECO:0000259" key="8">
    <source>
        <dbReference type="PROSITE" id="PS50011"/>
    </source>
</evidence>
<dbReference type="PROSITE" id="PS00108">
    <property type="entry name" value="PROTEIN_KINASE_ST"/>
    <property type="match status" value="1"/>
</dbReference>
<gene>
    <name evidence="9" type="ORF">C7S18_15665</name>
</gene>
<evidence type="ECO:0000256" key="3">
    <source>
        <dbReference type="ARBA" id="ARBA00022777"/>
    </source>
</evidence>
<dbReference type="GO" id="GO:0004674">
    <property type="term" value="F:protein serine/threonine kinase activity"/>
    <property type="evidence" value="ECO:0007669"/>
    <property type="project" value="TreeGrafter"/>
</dbReference>
<dbReference type="InterPro" id="IPR008271">
    <property type="entry name" value="Ser/Thr_kinase_AS"/>
</dbReference>
<dbReference type="CDD" id="cd14014">
    <property type="entry name" value="STKc_PknB_like"/>
    <property type="match status" value="1"/>
</dbReference>
<dbReference type="Gene3D" id="3.30.200.20">
    <property type="entry name" value="Phosphorylase Kinase, domain 1"/>
    <property type="match status" value="1"/>
</dbReference>
<keyword evidence="3" id="KW-0418">Kinase</keyword>
<feature type="region of interest" description="Disordered" evidence="6">
    <location>
        <begin position="430"/>
        <end position="470"/>
    </location>
</feature>
<evidence type="ECO:0000256" key="5">
    <source>
        <dbReference type="PROSITE-ProRule" id="PRU10141"/>
    </source>
</evidence>
<feature type="binding site" evidence="5">
    <location>
        <position position="36"/>
    </location>
    <ligand>
        <name>ATP</name>
        <dbReference type="ChEBI" id="CHEBI:30616"/>
    </ligand>
</feature>
<dbReference type="EMBL" id="CP027860">
    <property type="protein sequence ID" value="AVP98534.1"/>
    <property type="molecule type" value="Genomic_DNA"/>
</dbReference>
<dbReference type="PANTHER" id="PTHR43289">
    <property type="entry name" value="MITOGEN-ACTIVATED PROTEIN KINASE KINASE KINASE 20-RELATED"/>
    <property type="match status" value="1"/>
</dbReference>
<dbReference type="Proteomes" id="UP000241074">
    <property type="component" value="Chromosome"/>
</dbReference>
<evidence type="ECO:0000256" key="4">
    <source>
        <dbReference type="ARBA" id="ARBA00022840"/>
    </source>
</evidence>
<dbReference type="InterPro" id="IPR011009">
    <property type="entry name" value="Kinase-like_dom_sf"/>
</dbReference>
<evidence type="ECO:0000256" key="2">
    <source>
        <dbReference type="ARBA" id="ARBA00022741"/>
    </source>
</evidence>
<feature type="domain" description="Protein kinase" evidence="8">
    <location>
        <begin position="7"/>
        <end position="272"/>
    </location>
</feature>
<evidence type="ECO:0000313" key="10">
    <source>
        <dbReference type="Proteomes" id="UP000241074"/>
    </source>
</evidence>
<dbReference type="PROSITE" id="PS00107">
    <property type="entry name" value="PROTEIN_KINASE_ATP"/>
    <property type="match status" value="1"/>
</dbReference>
<keyword evidence="7" id="KW-1133">Transmembrane helix</keyword>
<dbReference type="GO" id="GO:0005524">
    <property type="term" value="F:ATP binding"/>
    <property type="evidence" value="ECO:0007669"/>
    <property type="project" value="UniProtKB-UniRule"/>
</dbReference>
<dbReference type="Gene3D" id="1.10.510.10">
    <property type="entry name" value="Transferase(Phosphotransferase) domain 1"/>
    <property type="match status" value="1"/>
</dbReference>
<keyword evidence="1" id="KW-0808">Transferase</keyword>
<reference evidence="9 10" key="1">
    <citation type="submission" date="2018-03" db="EMBL/GenBank/DDBJ databases">
        <title>Ahniella affigens gen. nov., sp. nov., a gammaproteobacterium isolated from sandy soil near a stream.</title>
        <authorList>
            <person name="Ko Y."/>
            <person name="Kim J.-H."/>
        </authorList>
    </citation>
    <scope>NUCLEOTIDE SEQUENCE [LARGE SCALE GENOMIC DNA]</scope>
    <source>
        <strain evidence="9 10">D13</strain>
    </source>
</reference>
<dbReference type="OrthoDB" id="9801841at2"/>
<evidence type="ECO:0000256" key="6">
    <source>
        <dbReference type="SAM" id="MobiDB-lite"/>
    </source>
</evidence>
<keyword evidence="7" id="KW-0812">Transmembrane</keyword>
<dbReference type="InterPro" id="IPR017441">
    <property type="entry name" value="Protein_kinase_ATP_BS"/>
</dbReference>
<dbReference type="KEGG" id="xba:C7S18_15665"/>
<keyword evidence="4 5" id="KW-0067">ATP-binding</keyword>
<keyword evidence="2 5" id="KW-0547">Nucleotide-binding</keyword>
<evidence type="ECO:0000256" key="1">
    <source>
        <dbReference type="ARBA" id="ARBA00022679"/>
    </source>
</evidence>
<dbReference type="PROSITE" id="PS50011">
    <property type="entry name" value="PROTEIN_KINASE_DOM"/>
    <property type="match status" value="1"/>
</dbReference>
<keyword evidence="10" id="KW-1185">Reference proteome</keyword>
<dbReference type="SUPFAM" id="SSF56112">
    <property type="entry name" value="Protein kinase-like (PK-like)"/>
    <property type="match status" value="1"/>
</dbReference>
<name>A0A2P1PUL8_9GAMM</name>
<sequence length="503" mass="53992">MQSLSRYEILGVLGEGAMGVVYAAVDPRLARRVAIKTIKTTYSDPTVAADLERRFLTEARSVARLKHPGIVSLYDAGQQDDTQFLVMEFVEGVNLQSCLKHGVQFTTAASVQIAIDVLAALEHAHQHRIVHRDIKPGNILLDVDGTIRLADFGIAKVQEFGADNGTLVQGLAIGTPRYMSPEQATGQEVDGRSDLFSTAVMLFELLTGTWPFDQGGPFSPQEIVLFQEAPPVSTRMRPPQPALDPVLQRALAKAPDQRYQSAGEFMRALQAVNLEPTPDTNDPIRGSPSSLVTEATAPILRRLLDNGRTRFEHRPAPTPALGSRPAVTPASGARAIQLAADASPAPTPDERIRWAATNRRWLIALFIALVSGTALAWLAGVAWREPTPSDAHQLTPITPARLHPEQQAAIGPNTERIAAPTVPVAVPATQASVPDPHATPVTEASEPPSSLPDAPKVSSPKPASTIKRPTQIASARCSLLLERASSGEPLTAAERTELQTACR</sequence>
<dbReference type="SMART" id="SM00220">
    <property type="entry name" value="S_TKc"/>
    <property type="match status" value="1"/>
</dbReference>
<dbReference type="RefSeq" id="WP_106892455.1">
    <property type="nucleotide sequence ID" value="NZ_CP027860.1"/>
</dbReference>
<organism evidence="9 10">
    <name type="scientific">Ahniella affigens</name>
    <dbReference type="NCBI Taxonomy" id="2021234"/>
    <lineage>
        <taxon>Bacteria</taxon>
        <taxon>Pseudomonadati</taxon>
        <taxon>Pseudomonadota</taxon>
        <taxon>Gammaproteobacteria</taxon>
        <taxon>Lysobacterales</taxon>
        <taxon>Rhodanobacteraceae</taxon>
        <taxon>Ahniella</taxon>
    </lineage>
</organism>
<dbReference type="Pfam" id="PF00069">
    <property type="entry name" value="Pkinase"/>
    <property type="match status" value="1"/>
</dbReference>
<protein>
    <recommendedName>
        <fullName evidence="8">Protein kinase domain-containing protein</fullName>
    </recommendedName>
</protein>
<dbReference type="InterPro" id="IPR000719">
    <property type="entry name" value="Prot_kinase_dom"/>
</dbReference>
<keyword evidence="7" id="KW-0472">Membrane</keyword>
<feature type="transmembrane region" description="Helical" evidence="7">
    <location>
        <begin position="361"/>
        <end position="383"/>
    </location>
</feature>
<feature type="region of interest" description="Disordered" evidence="6">
    <location>
        <begin position="483"/>
        <end position="503"/>
    </location>
</feature>